<dbReference type="Proteomes" id="UP001138751">
    <property type="component" value="Unassembled WGS sequence"/>
</dbReference>
<protein>
    <submittedName>
        <fullName evidence="5">Glucose 1-dehydrogenase</fullName>
        <ecNumber evidence="5">1.1.1.47</ecNumber>
    </submittedName>
</protein>
<dbReference type="FunFam" id="3.40.50.720:FF:000084">
    <property type="entry name" value="Short-chain dehydrogenase reductase"/>
    <property type="match status" value="1"/>
</dbReference>
<evidence type="ECO:0000313" key="5">
    <source>
        <dbReference type="EMBL" id="MBR0670445.1"/>
    </source>
</evidence>
<evidence type="ECO:0000256" key="1">
    <source>
        <dbReference type="ARBA" id="ARBA00006484"/>
    </source>
</evidence>
<gene>
    <name evidence="5" type="ORF">GXW76_04610</name>
</gene>
<keyword evidence="3" id="KW-0520">NAD</keyword>
<comment type="similarity">
    <text evidence="1">Belongs to the short-chain dehydrogenases/reductases (SDR) family.</text>
</comment>
<dbReference type="NCBIfam" id="NF005559">
    <property type="entry name" value="PRK07231.1"/>
    <property type="match status" value="1"/>
</dbReference>
<dbReference type="InterPro" id="IPR020904">
    <property type="entry name" value="Sc_DH/Rdtase_CS"/>
</dbReference>
<keyword evidence="2 5" id="KW-0560">Oxidoreductase</keyword>
<dbReference type="Pfam" id="PF13561">
    <property type="entry name" value="adh_short_C2"/>
    <property type="match status" value="1"/>
</dbReference>
<dbReference type="PANTHER" id="PTHR43477:SF4">
    <property type="entry name" value="DEHYDROGENASE_REDUCTASE SDR FAMILY MEMBER 6"/>
    <property type="match status" value="1"/>
</dbReference>
<dbReference type="Gene3D" id="3.40.50.720">
    <property type="entry name" value="NAD(P)-binding Rossmann-like Domain"/>
    <property type="match status" value="1"/>
</dbReference>
<dbReference type="SUPFAM" id="SSF51735">
    <property type="entry name" value="NAD(P)-binding Rossmann-fold domains"/>
    <property type="match status" value="1"/>
</dbReference>
<dbReference type="GO" id="GO:0047936">
    <property type="term" value="F:glucose 1-dehydrogenase [NAD(P)+] activity"/>
    <property type="evidence" value="ECO:0007669"/>
    <property type="project" value="UniProtKB-EC"/>
</dbReference>
<reference evidence="5" key="2">
    <citation type="journal article" date="2021" name="Syst. Appl. Microbiol.">
        <title>Roseomonas hellenica sp. nov., isolated from roots of wild-growing Alkanna tinctoria.</title>
        <authorList>
            <person name="Rat A."/>
            <person name="Naranjo H.D."/>
            <person name="Lebbe L."/>
            <person name="Cnockaert M."/>
            <person name="Krigas N."/>
            <person name="Grigoriadou K."/>
            <person name="Maloupa E."/>
            <person name="Willems A."/>
        </authorList>
    </citation>
    <scope>NUCLEOTIDE SEQUENCE</scope>
    <source>
        <strain evidence="5">LMG 31231</strain>
    </source>
</reference>
<evidence type="ECO:0000256" key="3">
    <source>
        <dbReference type="ARBA" id="ARBA00023027"/>
    </source>
</evidence>
<dbReference type="PROSITE" id="PS00061">
    <property type="entry name" value="ADH_SHORT"/>
    <property type="match status" value="1"/>
</dbReference>
<dbReference type="InterPro" id="IPR051122">
    <property type="entry name" value="SDR_DHRS6-like"/>
</dbReference>
<evidence type="ECO:0000313" key="6">
    <source>
        <dbReference type="Proteomes" id="UP001138751"/>
    </source>
</evidence>
<dbReference type="InterPro" id="IPR036291">
    <property type="entry name" value="NAD(P)-bd_dom_sf"/>
</dbReference>
<evidence type="ECO:0000256" key="2">
    <source>
        <dbReference type="ARBA" id="ARBA00023002"/>
    </source>
</evidence>
<dbReference type="AlphaFoldDB" id="A0A9X9WTG6"/>
<proteinExistence type="inferred from homology"/>
<dbReference type="CDD" id="cd05233">
    <property type="entry name" value="SDR_c"/>
    <property type="match status" value="1"/>
</dbReference>
<accession>A0A9X9WTG6</accession>
<sequence length="274" mass="27754">MSSCNGAASTRKRQRLSEDEAVTDGAQFAGRVGLVTGAASGLGRSVATGLAASGARLVLMDRDADGLKDTAMHCPGAMVVAGDVSRGADMERAADALDALGPVSLLVTAAGILGPTVPLADVTEEAWDRLFAVNVKGTWLALKHVLPRMIAGSGGAVVTLASGAGLAGNATFPAYSASKGAVVLMTRSVAASHTAQGIRANCVCPGPIETPMLRETFASAGDCAADREVFFRARNPMGRFGTPEEVRAAVLFLLGDAASYINGVALPVDGGRLA</sequence>
<dbReference type="EC" id="1.1.1.47" evidence="5"/>
<reference evidence="5" key="1">
    <citation type="submission" date="2020-01" db="EMBL/GenBank/DDBJ databases">
        <authorList>
            <person name="Rat A."/>
        </authorList>
    </citation>
    <scope>NUCLEOTIDE SEQUENCE</scope>
    <source>
        <strain evidence="5">LMG 31231</strain>
    </source>
</reference>
<keyword evidence="6" id="KW-1185">Reference proteome</keyword>
<feature type="region of interest" description="Disordered" evidence="4">
    <location>
        <begin position="1"/>
        <end position="21"/>
    </location>
</feature>
<dbReference type="PRINTS" id="PR00080">
    <property type="entry name" value="SDRFAMILY"/>
</dbReference>
<dbReference type="InterPro" id="IPR002347">
    <property type="entry name" value="SDR_fam"/>
</dbReference>
<dbReference type="EMBL" id="JAAEDM010000007">
    <property type="protein sequence ID" value="MBR0670445.1"/>
    <property type="molecule type" value="Genomic_DNA"/>
</dbReference>
<evidence type="ECO:0000256" key="4">
    <source>
        <dbReference type="SAM" id="MobiDB-lite"/>
    </source>
</evidence>
<organism evidence="5 6">
    <name type="scientific">Neoroseomonas soli</name>
    <dbReference type="NCBI Taxonomy" id="1081025"/>
    <lineage>
        <taxon>Bacteria</taxon>
        <taxon>Pseudomonadati</taxon>
        <taxon>Pseudomonadota</taxon>
        <taxon>Alphaproteobacteria</taxon>
        <taxon>Acetobacterales</taxon>
        <taxon>Acetobacteraceae</taxon>
        <taxon>Neoroseomonas</taxon>
    </lineage>
</organism>
<dbReference type="PANTHER" id="PTHR43477">
    <property type="entry name" value="DIHYDROANTICAPSIN 7-DEHYDROGENASE"/>
    <property type="match status" value="1"/>
</dbReference>
<comment type="caution">
    <text evidence="5">The sequence shown here is derived from an EMBL/GenBank/DDBJ whole genome shotgun (WGS) entry which is preliminary data.</text>
</comment>
<name>A0A9X9WTG6_9PROT</name>
<dbReference type="PRINTS" id="PR00081">
    <property type="entry name" value="GDHRDH"/>
</dbReference>